<dbReference type="RefSeq" id="WP_265134997.1">
    <property type="nucleotide sequence ID" value="NZ_FXTX01000019.1"/>
</dbReference>
<dbReference type="Proteomes" id="UP001157947">
    <property type="component" value="Unassembled WGS sequence"/>
</dbReference>
<proteinExistence type="predicted"/>
<organism evidence="1 2">
    <name type="scientific">Venenivibrio stagnispumantis</name>
    <dbReference type="NCBI Taxonomy" id="407998"/>
    <lineage>
        <taxon>Bacteria</taxon>
        <taxon>Pseudomonadati</taxon>
        <taxon>Aquificota</taxon>
        <taxon>Aquificia</taxon>
        <taxon>Aquificales</taxon>
        <taxon>Hydrogenothermaceae</taxon>
        <taxon>Venenivibrio</taxon>
    </lineage>
</organism>
<evidence type="ECO:0000313" key="1">
    <source>
        <dbReference type="EMBL" id="SMP19299.1"/>
    </source>
</evidence>
<name>A0AA45WP74_9AQUI</name>
<gene>
    <name evidence="1" type="ORF">SAMN06264868_11912</name>
</gene>
<protein>
    <submittedName>
        <fullName evidence="1">Uncharacterized protein</fullName>
    </submittedName>
</protein>
<keyword evidence="2" id="KW-1185">Reference proteome</keyword>
<dbReference type="AlphaFoldDB" id="A0AA45WP74"/>
<evidence type="ECO:0000313" key="2">
    <source>
        <dbReference type="Proteomes" id="UP001157947"/>
    </source>
</evidence>
<sequence length="158" mass="18527">MNFREVFREAFSELKYKKGKVFIVKVKNLYERTRIALSGYNGLKDKSKKRPIILINTTEDKIYFFALSRYIILERPKINTENCDTKSEIECLGMDIKNPKEKLIFAKETPRLKACFYINKHIFEELENEGNIIYCGSCDDKVLDEAIKKIKDFTGESC</sequence>
<accession>A0AA45WP74</accession>
<comment type="caution">
    <text evidence="1">The sequence shown here is derived from an EMBL/GenBank/DDBJ whole genome shotgun (WGS) entry which is preliminary data.</text>
</comment>
<reference evidence="1" key="1">
    <citation type="submission" date="2017-05" db="EMBL/GenBank/DDBJ databases">
        <authorList>
            <person name="Varghese N."/>
            <person name="Submissions S."/>
        </authorList>
    </citation>
    <scope>NUCLEOTIDE SEQUENCE</scope>
    <source>
        <strain evidence="1">DSM 18763</strain>
    </source>
</reference>
<dbReference type="EMBL" id="FXTX01000019">
    <property type="protein sequence ID" value="SMP19299.1"/>
    <property type="molecule type" value="Genomic_DNA"/>
</dbReference>